<dbReference type="OMA" id="REQEIEX"/>
<evidence type="ECO:0000259" key="8">
    <source>
        <dbReference type="Pfam" id="PF14738"/>
    </source>
</evidence>
<dbReference type="Pfam" id="PF14738">
    <property type="entry name" value="CFAP91"/>
    <property type="match status" value="1"/>
</dbReference>
<keyword evidence="10" id="KW-1185">Reference proteome</keyword>
<dbReference type="Proteomes" id="UP000265020">
    <property type="component" value="Unassembled WGS sequence"/>
</dbReference>
<evidence type="ECO:0000256" key="4">
    <source>
        <dbReference type="ARBA" id="ARBA00023273"/>
    </source>
</evidence>
<dbReference type="InterPro" id="IPR032840">
    <property type="entry name" value="CFAP91_dom"/>
</dbReference>
<dbReference type="GO" id="GO:0005930">
    <property type="term" value="C:axoneme"/>
    <property type="evidence" value="ECO:0007669"/>
    <property type="project" value="UniProtKB-SubCell"/>
</dbReference>
<evidence type="ECO:0000256" key="3">
    <source>
        <dbReference type="ARBA" id="ARBA00023212"/>
    </source>
</evidence>
<dbReference type="InterPro" id="IPR026720">
    <property type="entry name" value="CFAP91"/>
</dbReference>
<evidence type="ECO:0000313" key="9">
    <source>
        <dbReference type="Ensembl" id="ENSCVAP00000011760.1"/>
    </source>
</evidence>
<feature type="region of interest" description="Disordered" evidence="7">
    <location>
        <begin position="143"/>
        <end position="177"/>
    </location>
</feature>
<comment type="subcellular location">
    <subcellularLocation>
        <location evidence="1">Cytoplasm</location>
        <location evidence="1">Cytoskeleton</location>
        <location evidence="1">Cilium axoneme</location>
    </subcellularLocation>
</comment>
<reference evidence="9" key="1">
    <citation type="submission" date="2025-08" db="UniProtKB">
        <authorList>
            <consortium name="Ensembl"/>
        </authorList>
    </citation>
    <scope>IDENTIFICATION</scope>
</reference>
<evidence type="ECO:0000256" key="1">
    <source>
        <dbReference type="ARBA" id="ARBA00004430"/>
    </source>
</evidence>
<name>A0A3Q2FVX9_CYPVA</name>
<protein>
    <recommendedName>
        <fullName evidence="6">Cilia- and flagella-associated protein 91</fullName>
    </recommendedName>
</protein>
<dbReference type="AlphaFoldDB" id="A0A3Q2FVX9"/>
<evidence type="ECO:0000313" key="10">
    <source>
        <dbReference type="Proteomes" id="UP000265020"/>
    </source>
</evidence>
<evidence type="ECO:0000256" key="7">
    <source>
        <dbReference type="SAM" id="MobiDB-lite"/>
    </source>
</evidence>
<organism evidence="9 10">
    <name type="scientific">Cyprinodon variegatus</name>
    <name type="common">Sheepshead minnow</name>
    <dbReference type="NCBI Taxonomy" id="28743"/>
    <lineage>
        <taxon>Eukaryota</taxon>
        <taxon>Metazoa</taxon>
        <taxon>Chordata</taxon>
        <taxon>Craniata</taxon>
        <taxon>Vertebrata</taxon>
        <taxon>Euteleostomi</taxon>
        <taxon>Actinopterygii</taxon>
        <taxon>Neopterygii</taxon>
        <taxon>Teleostei</taxon>
        <taxon>Neoteleostei</taxon>
        <taxon>Acanthomorphata</taxon>
        <taxon>Ovalentaria</taxon>
        <taxon>Atherinomorphae</taxon>
        <taxon>Cyprinodontiformes</taxon>
        <taxon>Cyprinodontidae</taxon>
        <taxon>Cyprinodon</taxon>
    </lineage>
</organism>
<comment type="similarity">
    <text evidence="5">Belongs to the CFAP91 family.</text>
</comment>
<reference evidence="9" key="2">
    <citation type="submission" date="2025-09" db="UniProtKB">
        <authorList>
            <consortium name="Ensembl"/>
        </authorList>
    </citation>
    <scope>IDENTIFICATION</scope>
</reference>
<accession>A0A3Q2FVX9</accession>
<keyword evidence="3" id="KW-0206">Cytoskeleton</keyword>
<keyword evidence="2" id="KW-0963">Cytoplasm</keyword>
<evidence type="ECO:0000256" key="2">
    <source>
        <dbReference type="ARBA" id="ARBA00022490"/>
    </source>
</evidence>
<keyword evidence="4" id="KW-0966">Cell projection</keyword>
<dbReference type="STRING" id="28743.ENSCVAP00000011760"/>
<sequence length="589" mass="68856">MVSECSESYENAGLYPALILFTFIKPYMADPVYTVSSEVDRNRAILKAYATTVNYRKVVDFESIFSSQPRYTLKLDAVPSYANDWRGRAEQCKEVLQKLAGVNPNPHKCPVTGADYWKYIKSPVIPFEQSFPPDVVFEFSGEDFEASEEEQQPAQRTVGVQTDYRENETQTDPYSPEYVLHPGTGPSELLQLASLTWGHGLPAGLAEVEMIERMRAKQVWEASLPPMHDLSQLDKRRRMMVEMEAKEWAFREEEIQKLHDARLAVLMDLRLQGNEAENEAAYNRLTQIYAARLREKDLKLEKIHKVYMRCKASNCVDGTFLLNKIEEEAVETKEKRLRLLIKKEKPPPAAVTPTVETPPEEDEQTEFAVICLQKLLRGRRTQYEMFQGKENNQELIRELRKLHTLQSEEQELNKAEKKHIMTLKEKRDEQMNKALQEEACQAAVVGQTLTQLFDSLSKELVLLQEERRIHAFTLMAERERRKREAEESGRRQLEERRRREGDEIFRQIVQVHQESVDMYLEDIILGYVERVADEQSREEIRRKAEQLNDVAYALEKSRRRLCQSWCTAFLSLKLRRLTSEKEVRFYKLM</sequence>
<evidence type="ECO:0000256" key="6">
    <source>
        <dbReference type="ARBA" id="ARBA00029555"/>
    </source>
</evidence>
<feature type="domain" description="CFAP91" evidence="8">
    <location>
        <begin position="160"/>
        <end position="309"/>
    </location>
</feature>
<dbReference type="PANTHER" id="PTHR22455">
    <property type="entry name" value="CILIA- AND FLAGELLA-ASSOCIATED PROTEIN 91"/>
    <property type="match status" value="1"/>
</dbReference>
<dbReference type="PANTHER" id="PTHR22455:SF10">
    <property type="entry name" value="CILIA- AND FLAGELLA-ASSOCIATED PROTEIN 91"/>
    <property type="match status" value="1"/>
</dbReference>
<dbReference type="GeneTree" id="ENSGT00390000003024"/>
<proteinExistence type="inferred from homology"/>
<evidence type="ECO:0000256" key="5">
    <source>
        <dbReference type="ARBA" id="ARBA00029468"/>
    </source>
</evidence>
<dbReference type="Ensembl" id="ENSCVAT00000018829.1">
    <property type="protein sequence ID" value="ENSCVAP00000011760.1"/>
    <property type="gene ID" value="ENSCVAG00000014081.1"/>
</dbReference>